<dbReference type="Gene3D" id="2.40.128.680">
    <property type="match status" value="1"/>
</dbReference>
<dbReference type="GeneID" id="28826186"/>
<dbReference type="GO" id="GO:0006401">
    <property type="term" value="P:RNA catabolic process"/>
    <property type="evidence" value="ECO:0007669"/>
    <property type="project" value="InterPro"/>
</dbReference>
<dbReference type="STRING" id="149040.A0A132B3S0"/>
<dbReference type="CDD" id="cd09271">
    <property type="entry name" value="RNase_H2-C"/>
    <property type="match status" value="1"/>
</dbReference>
<dbReference type="AlphaFoldDB" id="A0A132B3S0"/>
<dbReference type="EMBL" id="KQ947442">
    <property type="protein sequence ID" value="KUJ06971.1"/>
    <property type="molecule type" value="Genomic_DNA"/>
</dbReference>
<proteinExistence type="predicted"/>
<keyword evidence="3" id="KW-1185">Reference proteome</keyword>
<dbReference type="RefSeq" id="XP_018061326.1">
    <property type="nucleotide sequence ID" value="XM_018216460.1"/>
</dbReference>
<evidence type="ECO:0000313" key="2">
    <source>
        <dbReference type="EMBL" id="KUJ06971.1"/>
    </source>
</evidence>
<accession>A0A132B3S0</accession>
<dbReference type="PANTHER" id="PTHR47204">
    <property type="entry name" value="OS02G0168900 PROTEIN"/>
    <property type="match status" value="1"/>
</dbReference>
<evidence type="ECO:0000256" key="1">
    <source>
        <dbReference type="SAM" id="MobiDB-lite"/>
    </source>
</evidence>
<dbReference type="GO" id="GO:0032299">
    <property type="term" value="C:ribonuclease H2 complex"/>
    <property type="evidence" value="ECO:0007669"/>
    <property type="project" value="InterPro"/>
</dbReference>
<dbReference type="PANTHER" id="PTHR47204:SF1">
    <property type="entry name" value="RIBONUCLEASE H2 SUBUNIT C"/>
    <property type="match status" value="1"/>
</dbReference>
<evidence type="ECO:0000313" key="3">
    <source>
        <dbReference type="Proteomes" id="UP000070700"/>
    </source>
</evidence>
<dbReference type="InterPro" id="IPR013924">
    <property type="entry name" value="RNase_H2_suC"/>
</dbReference>
<organism evidence="2 3">
    <name type="scientific">Mollisia scopiformis</name>
    <name type="common">Conifer needle endophyte fungus</name>
    <name type="synonym">Phialocephala scopiformis</name>
    <dbReference type="NCBI Taxonomy" id="149040"/>
    <lineage>
        <taxon>Eukaryota</taxon>
        <taxon>Fungi</taxon>
        <taxon>Dikarya</taxon>
        <taxon>Ascomycota</taxon>
        <taxon>Pezizomycotina</taxon>
        <taxon>Leotiomycetes</taxon>
        <taxon>Helotiales</taxon>
        <taxon>Mollisiaceae</taxon>
        <taxon>Mollisia</taxon>
    </lineage>
</organism>
<dbReference type="InParanoid" id="A0A132B3S0"/>
<feature type="compositionally biased region" description="Acidic residues" evidence="1">
    <location>
        <begin position="86"/>
        <end position="97"/>
    </location>
</feature>
<gene>
    <name evidence="2" type="ORF">LY89DRAFT_692056</name>
</gene>
<sequence>MLAIEKKTKGHEGKCTPNVLPCRINHNGPVDASKRYWNPTQTADDKTSAYFRGRKLYGKKVTVPEGYRGVVLSTTDRILPKPAAETNEDEEDAEEEPEVKIMEEQSDFDEIMVWGHESVPENAADPYVKGMDEWIAFSQQIHSYKPADSSTA</sequence>
<dbReference type="Proteomes" id="UP000070700">
    <property type="component" value="Unassembled WGS sequence"/>
</dbReference>
<dbReference type="KEGG" id="psco:LY89DRAFT_692056"/>
<name>A0A132B3S0_MOLSC</name>
<dbReference type="Pfam" id="PF08615">
    <property type="entry name" value="RNase_H2_suC"/>
    <property type="match status" value="1"/>
</dbReference>
<reference evidence="2 3" key="1">
    <citation type="submission" date="2015-10" db="EMBL/GenBank/DDBJ databases">
        <title>Full genome of DAOMC 229536 Phialocephala scopiformis, a fungal endophyte of spruce producing the potent anti-insectan compound rugulosin.</title>
        <authorList>
            <consortium name="DOE Joint Genome Institute"/>
            <person name="Walker A.K."/>
            <person name="Frasz S.L."/>
            <person name="Seifert K.A."/>
            <person name="Miller J.D."/>
            <person name="Mondo S.J."/>
            <person name="Labutti K."/>
            <person name="Lipzen A."/>
            <person name="Dockter R."/>
            <person name="Kennedy M."/>
            <person name="Grigoriev I.V."/>
            <person name="Spatafora J.W."/>
        </authorList>
    </citation>
    <scope>NUCLEOTIDE SEQUENCE [LARGE SCALE GENOMIC DNA]</scope>
    <source>
        <strain evidence="2 3">CBS 120377</strain>
    </source>
</reference>
<protein>
    <submittedName>
        <fullName evidence="2">Ribonuclease H1 small subunit</fullName>
    </submittedName>
</protein>
<dbReference type="OrthoDB" id="6222486at2759"/>
<feature type="region of interest" description="Disordered" evidence="1">
    <location>
        <begin position="79"/>
        <end position="99"/>
    </location>
</feature>